<evidence type="ECO:0000313" key="7">
    <source>
        <dbReference type="EMBL" id="MDO2409519.1"/>
    </source>
</evidence>
<evidence type="ECO:0000256" key="2">
    <source>
        <dbReference type="ARBA" id="ARBA00029447"/>
    </source>
</evidence>
<dbReference type="Gene3D" id="1.10.287.950">
    <property type="entry name" value="Methyl-accepting chemotaxis protein"/>
    <property type="match status" value="1"/>
</dbReference>
<dbReference type="PRINTS" id="PR00260">
    <property type="entry name" value="CHEMTRNSDUCR"/>
</dbReference>
<dbReference type="Pfam" id="PF00015">
    <property type="entry name" value="MCPsignal"/>
    <property type="match status" value="1"/>
</dbReference>
<dbReference type="CDD" id="cd19411">
    <property type="entry name" value="MCP2201-like_sensor"/>
    <property type="match status" value="1"/>
</dbReference>
<keyword evidence="5" id="KW-1133">Transmembrane helix</keyword>
<keyword evidence="8" id="KW-1185">Reference proteome</keyword>
<keyword evidence="5" id="KW-0472">Membrane</keyword>
<comment type="similarity">
    <text evidence="2">Belongs to the methyl-accepting chemotaxis (MCP) protein family.</text>
</comment>
<keyword evidence="5" id="KW-0812">Transmembrane</keyword>
<gene>
    <name evidence="7" type="ORF">Q2362_05320</name>
</gene>
<feature type="transmembrane region" description="Helical" evidence="5">
    <location>
        <begin position="191"/>
        <end position="215"/>
    </location>
</feature>
<evidence type="ECO:0000256" key="5">
    <source>
        <dbReference type="SAM" id="Phobius"/>
    </source>
</evidence>
<dbReference type="Proteomes" id="UP001171111">
    <property type="component" value="Unassembled WGS sequence"/>
</dbReference>
<dbReference type="InterPro" id="IPR047347">
    <property type="entry name" value="YvaQ-like_sensor"/>
</dbReference>
<dbReference type="InterPro" id="IPR004089">
    <property type="entry name" value="MCPsignal_dom"/>
</dbReference>
<dbReference type="SMART" id="SM00283">
    <property type="entry name" value="MA"/>
    <property type="match status" value="1"/>
</dbReference>
<evidence type="ECO:0000313" key="8">
    <source>
        <dbReference type="Proteomes" id="UP001171111"/>
    </source>
</evidence>
<organism evidence="7 8">
    <name type="scientific">Campylobacter magnus</name>
    <dbReference type="NCBI Taxonomy" id="3026462"/>
    <lineage>
        <taxon>Bacteria</taxon>
        <taxon>Pseudomonadati</taxon>
        <taxon>Campylobacterota</taxon>
        <taxon>Epsilonproteobacteria</taxon>
        <taxon>Campylobacterales</taxon>
        <taxon>Campylobacteraceae</taxon>
        <taxon>Campylobacter</taxon>
    </lineage>
</organism>
<keyword evidence="1 3" id="KW-0807">Transducer</keyword>
<proteinExistence type="inferred from homology"/>
<evidence type="ECO:0000256" key="4">
    <source>
        <dbReference type="SAM" id="Coils"/>
    </source>
</evidence>
<dbReference type="PANTHER" id="PTHR32089:SF112">
    <property type="entry name" value="LYSOZYME-LIKE PROTEIN-RELATED"/>
    <property type="match status" value="1"/>
</dbReference>
<sequence length="550" mass="59619">MNFSSMKVGSRIGLGFGIVIVLILLLVGIGIVQINKVNSMLSQINDINAKQQRYAINFRGSVHDRAIAIRDVVLVDEEAQLNALLTTINKLNEFYITSYNDMEAMNKTGVATNEELSILKTIQDIRVKTEASYKNVIELKKAGDTAKAKELLMHETAGYFVSWLAAINKFIDLEEKLNTELTNEVRSITGGFINLMIVMGLIAIAIAIFITIAVARSIITQLGGEPGDVSRVVQQVARGNLCVKATTKYPDSLLAHTIAMKNKLAEISGNVQAAINSVEDKTAILINNFSKVSSNITEQSKITSTSSEIITSVVAGTNEMMKMTSETGVNSNEATKLSKEGKEASDYVASKMQEIRENVIKQAEQIKLLSNHANEIGGATELISEITDQTNLLALNAAIEAARAGEVGRGFAVVADEIRSLAERTGSATDEIANTIKLIQQEVANAVQIIEASVPRVEEGYELANNVAAMLNNIYTTSSDSSQKANNAVKVAQAGEKSMKELNANVESIVETAKSTKENMDTSLEKIAEMKQEVRALGKVMEFFICDIKA</sequence>
<comment type="caution">
    <text evidence="7">The sequence shown here is derived from an EMBL/GenBank/DDBJ whole genome shotgun (WGS) entry which is preliminary data.</text>
</comment>
<dbReference type="SUPFAM" id="SSF58104">
    <property type="entry name" value="Methyl-accepting chemotaxis protein (MCP) signaling domain"/>
    <property type="match status" value="1"/>
</dbReference>
<dbReference type="Pfam" id="PF12729">
    <property type="entry name" value="4HB_MCP_1"/>
    <property type="match status" value="1"/>
</dbReference>
<feature type="transmembrane region" description="Helical" evidence="5">
    <location>
        <begin position="12"/>
        <end position="32"/>
    </location>
</feature>
<keyword evidence="4" id="KW-0175">Coiled coil</keyword>
<dbReference type="EMBL" id="JAULJQ010000005">
    <property type="protein sequence ID" value="MDO2409519.1"/>
    <property type="molecule type" value="Genomic_DNA"/>
</dbReference>
<evidence type="ECO:0000259" key="6">
    <source>
        <dbReference type="PROSITE" id="PS50111"/>
    </source>
</evidence>
<accession>A0ABT8T725</accession>
<reference evidence="7 8" key="1">
    <citation type="submission" date="2023-06" db="EMBL/GenBank/DDBJ databases">
        <title>Campylobacter magnum sp. nov., isolated from cecal contents of domestic pigs (Sus scrofa domesticus).</title>
        <authorList>
            <person name="Papic B."/>
            <person name="Gruntar I."/>
        </authorList>
    </citation>
    <scope>NUCLEOTIDE SEQUENCE [LARGE SCALE GENOMIC DNA]</scope>
    <source>
        <strain evidence="8">34484-21</strain>
    </source>
</reference>
<dbReference type="InterPro" id="IPR004090">
    <property type="entry name" value="Chemotax_Me-accpt_rcpt"/>
</dbReference>
<feature type="coiled-coil region" evidence="4">
    <location>
        <begin position="499"/>
        <end position="533"/>
    </location>
</feature>
<dbReference type="PROSITE" id="PS50111">
    <property type="entry name" value="CHEMOTAXIS_TRANSDUC_2"/>
    <property type="match status" value="1"/>
</dbReference>
<dbReference type="PANTHER" id="PTHR32089">
    <property type="entry name" value="METHYL-ACCEPTING CHEMOTAXIS PROTEIN MCPB"/>
    <property type="match status" value="1"/>
</dbReference>
<dbReference type="InterPro" id="IPR024478">
    <property type="entry name" value="HlyB_4HB_MCP"/>
</dbReference>
<evidence type="ECO:0000256" key="1">
    <source>
        <dbReference type="ARBA" id="ARBA00023224"/>
    </source>
</evidence>
<evidence type="ECO:0000256" key="3">
    <source>
        <dbReference type="PROSITE-ProRule" id="PRU00284"/>
    </source>
</evidence>
<protein>
    <submittedName>
        <fullName evidence="7">Methyl-accepting chemotaxis protein</fullName>
    </submittedName>
</protein>
<feature type="domain" description="Methyl-accepting transducer" evidence="6">
    <location>
        <begin position="274"/>
        <end position="510"/>
    </location>
</feature>
<name>A0ABT8T725_9BACT</name>